<keyword evidence="5 8" id="KW-0472">Membrane</keyword>
<accession>A0A3B0R3Z8</accession>
<evidence type="ECO:0000256" key="1">
    <source>
        <dbReference type="ARBA" id="ARBA00004651"/>
    </source>
</evidence>
<sequence length="125" mass="13001">MNATLLVMAGGALGAGARYNLGRLLFHWTGPGFPYGTLIANVLGGLLMGILIGVLARGNFADEPWRLLLGVGLLGGFTTFSAFSLEVLNMIERGQWGIAVGYGLISVVGSVLALFAGLMAVRTFA</sequence>
<dbReference type="NCBIfam" id="NF010791">
    <property type="entry name" value="PRK14195.1"/>
    <property type="match status" value="1"/>
</dbReference>
<dbReference type="HAMAP" id="MF_00454">
    <property type="entry name" value="FluC"/>
    <property type="match status" value="1"/>
</dbReference>
<evidence type="ECO:0000256" key="6">
    <source>
        <dbReference type="ARBA" id="ARBA00035120"/>
    </source>
</evidence>
<dbReference type="EMBL" id="UOEF01000036">
    <property type="protein sequence ID" value="VAV88204.1"/>
    <property type="molecule type" value="Genomic_DNA"/>
</dbReference>
<name>A0A3B0R3Z8_9ZZZZ</name>
<keyword evidence="4 8" id="KW-1133">Transmembrane helix</keyword>
<evidence type="ECO:0000256" key="5">
    <source>
        <dbReference type="ARBA" id="ARBA00023136"/>
    </source>
</evidence>
<feature type="transmembrane region" description="Helical" evidence="8">
    <location>
        <begin position="67"/>
        <end position="85"/>
    </location>
</feature>
<comment type="subcellular location">
    <subcellularLocation>
        <location evidence="1">Cell membrane</location>
        <topology evidence="1">Multi-pass membrane protein</topology>
    </subcellularLocation>
</comment>
<dbReference type="InterPro" id="IPR003691">
    <property type="entry name" value="FluC"/>
</dbReference>
<evidence type="ECO:0000256" key="8">
    <source>
        <dbReference type="SAM" id="Phobius"/>
    </source>
</evidence>
<proteinExistence type="inferred from homology"/>
<evidence type="ECO:0000313" key="9">
    <source>
        <dbReference type="EMBL" id="VAV88204.1"/>
    </source>
</evidence>
<feature type="transmembrane region" description="Helical" evidence="8">
    <location>
        <begin position="97"/>
        <end position="121"/>
    </location>
</feature>
<feature type="transmembrane region" description="Helical" evidence="8">
    <location>
        <begin position="33"/>
        <end position="55"/>
    </location>
</feature>
<evidence type="ECO:0000256" key="3">
    <source>
        <dbReference type="ARBA" id="ARBA00022692"/>
    </source>
</evidence>
<gene>
    <name evidence="9" type="ORF">MNBD_ALPHA04-1823</name>
</gene>
<dbReference type="AlphaFoldDB" id="A0A3B0R3Z8"/>
<dbReference type="NCBIfam" id="TIGR00494">
    <property type="entry name" value="crcB"/>
    <property type="match status" value="1"/>
</dbReference>
<protein>
    <submittedName>
        <fullName evidence="9">Fluoride ion transporter CrcB</fullName>
    </submittedName>
</protein>
<dbReference type="Pfam" id="PF02537">
    <property type="entry name" value="CRCB"/>
    <property type="match status" value="1"/>
</dbReference>
<keyword evidence="3 8" id="KW-0812">Transmembrane</keyword>
<evidence type="ECO:0000256" key="7">
    <source>
        <dbReference type="ARBA" id="ARBA00035585"/>
    </source>
</evidence>
<keyword evidence="2" id="KW-1003">Cell membrane</keyword>
<evidence type="ECO:0000256" key="4">
    <source>
        <dbReference type="ARBA" id="ARBA00022989"/>
    </source>
</evidence>
<comment type="catalytic activity">
    <reaction evidence="7">
        <text>fluoride(in) = fluoride(out)</text>
        <dbReference type="Rhea" id="RHEA:76159"/>
        <dbReference type="ChEBI" id="CHEBI:17051"/>
    </reaction>
    <physiologicalReaction direction="left-to-right" evidence="7">
        <dbReference type="Rhea" id="RHEA:76160"/>
    </physiologicalReaction>
</comment>
<reference evidence="9" key="1">
    <citation type="submission" date="2018-06" db="EMBL/GenBank/DDBJ databases">
        <authorList>
            <person name="Zhirakovskaya E."/>
        </authorList>
    </citation>
    <scope>NUCLEOTIDE SEQUENCE</scope>
</reference>
<evidence type="ECO:0000256" key="2">
    <source>
        <dbReference type="ARBA" id="ARBA00022475"/>
    </source>
</evidence>
<dbReference type="PANTHER" id="PTHR28259:SF1">
    <property type="entry name" value="FLUORIDE EXPORT PROTEIN 1-RELATED"/>
    <property type="match status" value="1"/>
</dbReference>
<comment type="similarity">
    <text evidence="6">Belongs to the fluoride channel Fluc/FEX (TC 1.A.43) family.</text>
</comment>
<dbReference type="PANTHER" id="PTHR28259">
    <property type="entry name" value="FLUORIDE EXPORT PROTEIN 1-RELATED"/>
    <property type="match status" value="1"/>
</dbReference>
<dbReference type="GO" id="GO:0005886">
    <property type="term" value="C:plasma membrane"/>
    <property type="evidence" value="ECO:0007669"/>
    <property type="project" value="UniProtKB-SubCell"/>
</dbReference>
<dbReference type="GO" id="GO:1903425">
    <property type="term" value="F:fluoride transmembrane transporter activity"/>
    <property type="evidence" value="ECO:0007669"/>
    <property type="project" value="TreeGrafter"/>
</dbReference>
<organism evidence="9">
    <name type="scientific">hydrothermal vent metagenome</name>
    <dbReference type="NCBI Taxonomy" id="652676"/>
    <lineage>
        <taxon>unclassified sequences</taxon>
        <taxon>metagenomes</taxon>
        <taxon>ecological metagenomes</taxon>
    </lineage>
</organism>